<keyword evidence="2" id="KW-1185">Reference proteome</keyword>
<dbReference type="InParanoid" id="A0A409WEG3"/>
<dbReference type="EMBL" id="NHYE01005106">
    <property type="protein sequence ID" value="PPQ76902.1"/>
    <property type="molecule type" value="Genomic_DNA"/>
</dbReference>
<dbReference type="SUPFAM" id="SSF50978">
    <property type="entry name" value="WD40 repeat-like"/>
    <property type="match status" value="1"/>
</dbReference>
<evidence type="ECO:0000313" key="1">
    <source>
        <dbReference type="EMBL" id="PPQ76902.1"/>
    </source>
</evidence>
<sequence>MTSHHQAFEFVPKTCLKEDCYEAVSCVAFSGTGLFFAVGVGNAVLLWNSNDVSSEPLVEVRSEGLEATCLVPFADGLLCGYSSGQIVFIMVDLDSLIFLDLDLTSQKCKLRGFRASKAAIHLIALRKSGSLMSAAGPGGISIWHSNKNGAQGEDWDFVKFLPQPDENLVMNGQCGSYEVTSLSWYEETTNLVVCYGDYGIIIKERGIQTLASNCASFTSMAMGSKHGFHLKFELYLLTVVEVYREQSPQTDVTSYVLQGMAFI</sequence>
<comment type="caution">
    <text evidence="1">The sequence shown here is derived from an EMBL/GenBank/DDBJ whole genome shotgun (WGS) entry which is preliminary data.</text>
</comment>
<dbReference type="InterPro" id="IPR036322">
    <property type="entry name" value="WD40_repeat_dom_sf"/>
</dbReference>
<evidence type="ECO:0000313" key="2">
    <source>
        <dbReference type="Proteomes" id="UP000284706"/>
    </source>
</evidence>
<gene>
    <name evidence="1" type="ORF">CVT26_001264</name>
</gene>
<reference evidence="1 2" key="1">
    <citation type="journal article" date="2018" name="Evol. Lett.">
        <title>Horizontal gene cluster transfer increased hallucinogenic mushroom diversity.</title>
        <authorList>
            <person name="Reynolds H.T."/>
            <person name="Vijayakumar V."/>
            <person name="Gluck-Thaler E."/>
            <person name="Korotkin H.B."/>
            <person name="Matheny P.B."/>
            <person name="Slot J.C."/>
        </authorList>
    </citation>
    <scope>NUCLEOTIDE SEQUENCE [LARGE SCALE GENOMIC DNA]</scope>
    <source>
        <strain evidence="1 2">SRW20</strain>
    </source>
</reference>
<evidence type="ECO:0008006" key="3">
    <source>
        <dbReference type="Google" id="ProtNLM"/>
    </source>
</evidence>
<name>A0A409WEG3_9AGAR</name>
<proteinExistence type="predicted"/>
<dbReference type="Proteomes" id="UP000284706">
    <property type="component" value="Unassembled WGS sequence"/>
</dbReference>
<dbReference type="Gene3D" id="2.130.10.10">
    <property type="entry name" value="YVTN repeat-like/Quinoprotein amine dehydrogenase"/>
    <property type="match status" value="1"/>
</dbReference>
<organism evidence="1 2">
    <name type="scientific">Gymnopilus dilepis</name>
    <dbReference type="NCBI Taxonomy" id="231916"/>
    <lineage>
        <taxon>Eukaryota</taxon>
        <taxon>Fungi</taxon>
        <taxon>Dikarya</taxon>
        <taxon>Basidiomycota</taxon>
        <taxon>Agaricomycotina</taxon>
        <taxon>Agaricomycetes</taxon>
        <taxon>Agaricomycetidae</taxon>
        <taxon>Agaricales</taxon>
        <taxon>Agaricineae</taxon>
        <taxon>Hymenogastraceae</taxon>
        <taxon>Gymnopilus</taxon>
    </lineage>
</organism>
<accession>A0A409WEG3</accession>
<dbReference type="AlphaFoldDB" id="A0A409WEG3"/>
<protein>
    <recommendedName>
        <fullName evidence="3">Anaphase-promoting complex subunit 4 WD40 domain-containing protein</fullName>
    </recommendedName>
</protein>
<dbReference type="InterPro" id="IPR015943">
    <property type="entry name" value="WD40/YVTN_repeat-like_dom_sf"/>
</dbReference>